<accession>A0A437APV0</accession>
<keyword evidence="4" id="KW-1185">Reference proteome</keyword>
<reference evidence="3 4" key="1">
    <citation type="submission" date="2018-10" db="EMBL/GenBank/DDBJ databases">
        <title>Draft genome sequence of the microsporidian Tubulinosema ratisbonensis.</title>
        <authorList>
            <person name="Polonais V."/>
            <person name="Peyretaillade E."/>
            <person name="Niehus S."/>
            <person name="Wawrzyniak I."/>
            <person name="Franchet A."/>
            <person name="Gaspin C."/>
            <person name="Reichstadt M."/>
            <person name="Belser C."/>
            <person name="Labadie K."/>
            <person name="Delbac F."/>
            <person name="Ferrandon D."/>
        </authorList>
    </citation>
    <scope>NUCLEOTIDE SEQUENCE [LARGE SCALE GENOMIC DNA]</scope>
    <source>
        <strain evidence="3 4">Franzen</strain>
    </source>
</reference>
<gene>
    <name evidence="3" type="ORF">TUBRATIS_003050</name>
</gene>
<proteinExistence type="predicted"/>
<name>A0A437APV0_9MICR</name>
<protein>
    <submittedName>
        <fullName evidence="3">Uncharacterized protein</fullName>
    </submittedName>
</protein>
<feature type="compositionally biased region" description="Polar residues" evidence="2">
    <location>
        <begin position="1"/>
        <end position="24"/>
    </location>
</feature>
<evidence type="ECO:0000256" key="2">
    <source>
        <dbReference type="SAM" id="MobiDB-lite"/>
    </source>
</evidence>
<dbReference type="OrthoDB" id="2196155at2759"/>
<dbReference type="EMBL" id="RCSS01000075">
    <property type="protein sequence ID" value="RVD93179.1"/>
    <property type="molecule type" value="Genomic_DNA"/>
</dbReference>
<organism evidence="3 4">
    <name type="scientific">Tubulinosema ratisbonensis</name>
    <dbReference type="NCBI Taxonomy" id="291195"/>
    <lineage>
        <taxon>Eukaryota</taxon>
        <taxon>Fungi</taxon>
        <taxon>Fungi incertae sedis</taxon>
        <taxon>Microsporidia</taxon>
        <taxon>Tubulinosematoidea</taxon>
        <taxon>Tubulinosematidae</taxon>
        <taxon>Tubulinosema</taxon>
    </lineage>
</organism>
<evidence type="ECO:0000256" key="1">
    <source>
        <dbReference type="SAM" id="Coils"/>
    </source>
</evidence>
<evidence type="ECO:0000313" key="3">
    <source>
        <dbReference type="EMBL" id="RVD93179.1"/>
    </source>
</evidence>
<keyword evidence="1" id="KW-0175">Coiled coil</keyword>
<dbReference type="AlphaFoldDB" id="A0A437APV0"/>
<feature type="coiled-coil region" evidence="1">
    <location>
        <begin position="94"/>
        <end position="125"/>
    </location>
</feature>
<feature type="region of interest" description="Disordered" evidence="2">
    <location>
        <begin position="1"/>
        <end position="36"/>
    </location>
</feature>
<dbReference type="VEuPathDB" id="MicrosporidiaDB:TUBRATIS_003050"/>
<sequence length="405" mass="48186">MSHFFSSSKQENSSKPQKNYQSDSTESEKSHKKTDKLTILKEKLSQTLANPTNKSVDKAIKSIHRNVKLIKDKQFLIDFYNSISAAKKVSSSTKSKLKEMIDQMNEEIKLEIKKEKRKISLQEQILEILNFKEVNDKLRKLEQLSWENKAERFKILLTKVLILLQNNILCDLLNCFVEMKELFKEKSLIFNDFDLKNLFVSQFGMYFNFLMTYQEDSLINELALLLSDINKEIVERKVLEYKYFVKNDFIQTELFEFKLLSLVKNDKLEESILFYEKNKEIFDLEDEVVKKGLVEFGKKCFDTKKYFLSFEVLQRVYYFDKSEEDLLFVNCVVIPSQVKNERFFEYFLESFLRCENEMLLSSCKSKNEIFRAFFLKENGFYDQSEEILLKCGYKVEVERSGTFMK</sequence>
<comment type="caution">
    <text evidence="3">The sequence shown here is derived from an EMBL/GenBank/DDBJ whole genome shotgun (WGS) entry which is preliminary data.</text>
</comment>
<evidence type="ECO:0000313" key="4">
    <source>
        <dbReference type="Proteomes" id="UP000282876"/>
    </source>
</evidence>
<dbReference type="Proteomes" id="UP000282876">
    <property type="component" value="Unassembled WGS sequence"/>
</dbReference>